<protein>
    <submittedName>
        <fullName evidence="1">Uncharacterized protein</fullName>
    </submittedName>
</protein>
<keyword evidence="2" id="KW-1185">Reference proteome</keyword>
<dbReference type="EMBL" id="JAYKXN010000001">
    <property type="protein sequence ID" value="KAK7318265.1"/>
    <property type="molecule type" value="Genomic_DNA"/>
</dbReference>
<reference evidence="1 2" key="1">
    <citation type="submission" date="2024-01" db="EMBL/GenBank/DDBJ databases">
        <title>The genomes of 5 underutilized Papilionoideae crops provide insights into root nodulation and disease resistance.</title>
        <authorList>
            <person name="Yuan L."/>
        </authorList>
    </citation>
    <scope>NUCLEOTIDE SEQUENCE [LARGE SCALE GENOMIC DNA]</scope>
    <source>
        <strain evidence="1">LY-2023</strain>
        <tissue evidence="1">Leaf</tissue>
    </source>
</reference>
<name>A0AAN9KI16_CLITE</name>
<dbReference type="AlphaFoldDB" id="A0AAN9KI16"/>
<evidence type="ECO:0000313" key="1">
    <source>
        <dbReference type="EMBL" id="KAK7318265.1"/>
    </source>
</evidence>
<dbReference type="Proteomes" id="UP001359559">
    <property type="component" value="Unassembled WGS sequence"/>
</dbReference>
<gene>
    <name evidence="1" type="ORF">RJT34_02964</name>
</gene>
<proteinExistence type="predicted"/>
<sequence>MWKKLDVDRKPRFKQPLTKDRKYQILVSRNSRRDDDIISIAISTIPITDYSLQLQSLLQKLFGYTNHSKEPQPHKRKDEILFQKPPFLTLIQNKK</sequence>
<evidence type="ECO:0000313" key="2">
    <source>
        <dbReference type="Proteomes" id="UP001359559"/>
    </source>
</evidence>
<accession>A0AAN9KI16</accession>
<comment type="caution">
    <text evidence="1">The sequence shown here is derived from an EMBL/GenBank/DDBJ whole genome shotgun (WGS) entry which is preliminary data.</text>
</comment>
<organism evidence="1 2">
    <name type="scientific">Clitoria ternatea</name>
    <name type="common">Butterfly pea</name>
    <dbReference type="NCBI Taxonomy" id="43366"/>
    <lineage>
        <taxon>Eukaryota</taxon>
        <taxon>Viridiplantae</taxon>
        <taxon>Streptophyta</taxon>
        <taxon>Embryophyta</taxon>
        <taxon>Tracheophyta</taxon>
        <taxon>Spermatophyta</taxon>
        <taxon>Magnoliopsida</taxon>
        <taxon>eudicotyledons</taxon>
        <taxon>Gunneridae</taxon>
        <taxon>Pentapetalae</taxon>
        <taxon>rosids</taxon>
        <taxon>fabids</taxon>
        <taxon>Fabales</taxon>
        <taxon>Fabaceae</taxon>
        <taxon>Papilionoideae</taxon>
        <taxon>50 kb inversion clade</taxon>
        <taxon>NPAAA clade</taxon>
        <taxon>indigoferoid/millettioid clade</taxon>
        <taxon>Phaseoleae</taxon>
        <taxon>Clitoria</taxon>
    </lineage>
</organism>